<dbReference type="AlphaFoldDB" id="A0A7J5BPL0"/>
<organism evidence="3 4">
    <name type="scientific">Pseudoclavibacter chungangensis</name>
    <dbReference type="NCBI Taxonomy" id="587635"/>
    <lineage>
        <taxon>Bacteria</taxon>
        <taxon>Bacillati</taxon>
        <taxon>Actinomycetota</taxon>
        <taxon>Actinomycetes</taxon>
        <taxon>Micrococcales</taxon>
        <taxon>Microbacteriaceae</taxon>
        <taxon>Pseudoclavibacter</taxon>
    </lineage>
</organism>
<evidence type="ECO:0000259" key="2">
    <source>
        <dbReference type="Pfam" id="PF13845"/>
    </source>
</evidence>
<evidence type="ECO:0000313" key="4">
    <source>
        <dbReference type="Proteomes" id="UP000467240"/>
    </source>
</evidence>
<dbReference type="PROSITE" id="PS51257">
    <property type="entry name" value="PROKAR_LIPOPROTEIN"/>
    <property type="match status" value="1"/>
</dbReference>
<accession>A0A7J5BPL0</accession>
<dbReference type="InterPro" id="IPR026004">
    <property type="entry name" value="Septum_form"/>
</dbReference>
<dbReference type="Proteomes" id="UP000467240">
    <property type="component" value="Unassembled WGS sequence"/>
</dbReference>
<dbReference type="EMBL" id="WBJZ01000016">
    <property type="protein sequence ID" value="KAB1655073.1"/>
    <property type="molecule type" value="Genomic_DNA"/>
</dbReference>
<protein>
    <recommendedName>
        <fullName evidence="2">Septum formation-related domain-containing protein</fullName>
    </recommendedName>
</protein>
<keyword evidence="1" id="KW-0732">Signal</keyword>
<keyword evidence="4" id="KW-1185">Reference proteome</keyword>
<evidence type="ECO:0000256" key="1">
    <source>
        <dbReference type="SAM" id="SignalP"/>
    </source>
</evidence>
<dbReference type="OrthoDB" id="3628931at2"/>
<dbReference type="RefSeq" id="WP_158041261.1">
    <property type="nucleotide sequence ID" value="NZ_JACCFV010000001.1"/>
</dbReference>
<proteinExistence type="predicted"/>
<comment type="caution">
    <text evidence="3">The sequence shown here is derived from an EMBL/GenBank/DDBJ whole genome shotgun (WGS) entry which is preliminary data.</text>
</comment>
<dbReference type="Pfam" id="PF13845">
    <property type="entry name" value="Septum_form"/>
    <property type="match status" value="1"/>
</dbReference>
<feature type="chain" id="PRO_5039256651" description="Septum formation-related domain-containing protein" evidence="1">
    <location>
        <begin position="24"/>
        <end position="148"/>
    </location>
</feature>
<reference evidence="3 4" key="1">
    <citation type="submission" date="2019-09" db="EMBL/GenBank/DDBJ databases">
        <title>Phylogeny of genus Pseudoclavibacter and closely related genus.</title>
        <authorList>
            <person name="Li Y."/>
        </authorList>
    </citation>
    <scope>NUCLEOTIDE SEQUENCE [LARGE SCALE GENOMIC DNA]</scope>
    <source>
        <strain evidence="3 4">DSM 23821</strain>
    </source>
</reference>
<feature type="signal peptide" evidence="1">
    <location>
        <begin position="1"/>
        <end position="23"/>
    </location>
</feature>
<gene>
    <name evidence="3" type="ORF">F8O01_12470</name>
</gene>
<sequence>MRTSTRRVGCALALLAGVGLLTACGTSSEPTTKPMTDVAVGDCFDADEAFTTAFVYADCTPPHLYEAFWAEDVTGDEFPGDEAIATRAGAVCDAQFVTFSGTPVGSGASYASLFLGPTSETWAAGDRSIVCVAMPLDGQPKGGSAKAS</sequence>
<evidence type="ECO:0000313" key="3">
    <source>
        <dbReference type="EMBL" id="KAB1655073.1"/>
    </source>
</evidence>
<name>A0A7J5BPL0_9MICO</name>
<feature type="domain" description="Septum formation-related" evidence="2">
    <location>
        <begin position="41"/>
        <end position="134"/>
    </location>
</feature>